<dbReference type="OrthoDB" id="193716at2759"/>
<protein>
    <recommendedName>
        <fullName evidence="7">ATP-dependent RNA helicase</fullName>
        <ecNumber evidence="7">3.6.4.13</ecNumber>
    </recommendedName>
</protein>
<dbReference type="InterPro" id="IPR011545">
    <property type="entry name" value="DEAD/DEAH_box_helicase_dom"/>
</dbReference>
<dbReference type="CDD" id="cd18787">
    <property type="entry name" value="SF2_C_DEAD"/>
    <property type="match status" value="1"/>
</dbReference>
<dbReference type="PROSITE" id="PS00039">
    <property type="entry name" value="DEAD_ATP_HELICASE"/>
    <property type="match status" value="1"/>
</dbReference>
<evidence type="ECO:0000256" key="6">
    <source>
        <dbReference type="RuleBase" id="RU000492"/>
    </source>
</evidence>
<evidence type="ECO:0000256" key="5">
    <source>
        <dbReference type="ARBA" id="ARBA00022884"/>
    </source>
</evidence>
<feature type="domain" description="Helicase ATP-binding" evidence="8">
    <location>
        <begin position="3"/>
        <end position="187"/>
    </location>
</feature>
<dbReference type="AlphaFoldDB" id="A0A2T9YQI3"/>
<reference evidence="10 11" key="1">
    <citation type="journal article" date="2018" name="MBio">
        <title>Comparative Genomics Reveals the Core Gene Toolbox for the Fungus-Insect Symbiosis.</title>
        <authorList>
            <person name="Wang Y."/>
            <person name="Stata M."/>
            <person name="Wang W."/>
            <person name="Stajich J.E."/>
            <person name="White M.M."/>
            <person name="Moncalvo J.M."/>
        </authorList>
    </citation>
    <scope>NUCLEOTIDE SEQUENCE [LARGE SCALE GENOMIC DNA]</scope>
    <source>
        <strain evidence="10 11">SWE-8-4</strain>
    </source>
</reference>
<dbReference type="GO" id="GO:0003724">
    <property type="term" value="F:RNA helicase activity"/>
    <property type="evidence" value="ECO:0007669"/>
    <property type="project" value="UniProtKB-EC"/>
</dbReference>
<comment type="catalytic activity">
    <reaction evidence="7">
        <text>ATP + H2O = ADP + phosphate + H(+)</text>
        <dbReference type="Rhea" id="RHEA:13065"/>
        <dbReference type="ChEBI" id="CHEBI:15377"/>
        <dbReference type="ChEBI" id="CHEBI:15378"/>
        <dbReference type="ChEBI" id="CHEBI:30616"/>
        <dbReference type="ChEBI" id="CHEBI:43474"/>
        <dbReference type="ChEBI" id="CHEBI:456216"/>
        <dbReference type="EC" id="3.6.4.13"/>
    </reaction>
</comment>
<comment type="function">
    <text evidence="7">RNA helicase.</text>
</comment>
<evidence type="ECO:0000256" key="2">
    <source>
        <dbReference type="ARBA" id="ARBA00022801"/>
    </source>
</evidence>
<dbReference type="STRING" id="133385.A0A2T9YQI3"/>
<dbReference type="Pfam" id="PF00271">
    <property type="entry name" value="Helicase_C"/>
    <property type="match status" value="1"/>
</dbReference>
<sequence length="503" mass="56880">MVLSLLPFNQNLVIKSKTGTGKTLAYLVAAFDFLMRVYIVDPSRAIKRHNLGILVVVPTQELSKQVFDIAQKIFSEYKLDVILLKGGMSYGLKSQMVLKNRHDIVIGTPQSILYFSAQNLFFGTSIKSTSMLILDEADKLLKSENLIAISEIIKKCPKNIRTILTSATVDKKTMDIFGRNFYDYKYKLIESTENTNMIIVDAIKQSYIKSAWDIQLPLLYHVILTRIAQANAKNNMGCKIIIFLPTVSSSSLFANVFEVLLGSKDNIYPKYSSAGQSNSINIFHLTGRVEQAQRTDLSIKFKTYDCSENRSAILFTTDVTSRGIDYPNVDLVLQIGLPFNNTQYVHRVGRSGRAGAKGESIIFLSDSDKAIIKILKESYDLDLKINQEFRNDVTVSLRHALKKAENEIEMLRNGYYDKDNLIANTGNTDLNNMTILMQKYANKMEIVKNITPLHDLRSSLSSLLNFYKLVSKYYEIDNDRNNLSVISLVKLFDKGIKKPNIAT</sequence>
<keyword evidence="5 7" id="KW-0694">RNA-binding</keyword>
<organism evidence="10 11">
    <name type="scientific">Smittium simulii</name>
    <dbReference type="NCBI Taxonomy" id="133385"/>
    <lineage>
        <taxon>Eukaryota</taxon>
        <taxon>Fungi</taxon>
        <taxon>Fungi incertae sedis</taxon>
        <taxon>Zoopagomycota</taxon>
        <taxon>Kickxellomycotina</taxon>
        <taxon>Harpellomycetes</taxon>
        <taxon>Harpellales</taxon>
        <taxon>Legeriomycetaceae</taxon>
        <taxon>Smittium</taxon>
    </lineage>
</organism>
<dbReference type="PROSITE" id="PS51192">
    <property type="entry name" value="HELICASE_ATP_BIND_1"/>
    <property type="match status" value="1"/>
</dbReference>
<dbReference type="GO" id="GO:0005524">
    <property type="term" value="F:ATP binding"/>
    <property type="evidence" value="ECO:0007669"/>
    <property type="project" value="UniProtKB-UniRule"/>
</dbReference>
<dbReference type="SMART" id="SM00487">
    <property type="entry name" value="DEXDc"/>
    <property type="match status" value="1"/>
</dbReference>
<comment type="similarity">
    <text evidence="6">Belongs to the DEAD box helicase family.</text>
</comment>
<evidence type="ECO:0000313" key="11">
    <source>
        <dbReference type="Proteomes" id="UP000245383"/>
    </source>
</evidence>
<accession>A0A2T9YQI3</accession>
<dbReference type="Gene3D" id="3.40.50.300">
    <property type="entry name" value="P-loop containing nucleotide triphosphate hydrolases"/>
    <property type="match status" value="2"/>
</dbReference>
<dbReference type="InterPro" id="IPR001650">
    <property type="entry name" value="Helicase_C-like"/>
</dbReference>
<dbReference type="InterPro" id="IPR000629">
    <property type="entry name" value="RNA-helicase_DEAD-box_CS"/>
</dbReference>
<name>A0A2T9YQI3_9FUNG</name>
<dbReference type="EC" id="3.6.4.13" evidence="7"/>
<keyword evidence="4 6" id="KW-0067">ATP-binding</keyword>
<evidence type="ECO:0000256" key="4">
    <source>
        <dbReference type="ARBA" id="ARBA00022840"/>
    </source>
</evidence>
<feature type="domain" description="Helicase C-terminal" evidence="9">
    <location>
        <begin position="215"/>
        <end position="394"/>
    </location>
</feature>
<comment type="domain">
    <text evidence="7">The Q motif is unique to and characteristic of the DEAD box family of RNA helicases and controls ATP binding and hydrolysis.</text>
</comment>
<keyword evidence="11" id="KW-1185">Reference proteome</keyword>
<keyword evidence="1 6" id="KW-0547">Nucleotide-binding</keyword>
<comment type="caution">
    <text evidence="10">The sequence shown here is derived from an EMBL/GenBank/DDBJ whole genome shotgun (WGS) entry which is preliminary data.</text>
</comment>
<keyword evidence="3 6" id="KW-0347">Helicase</keyword>
<dbReference type="GO" id="GO:0016787">
    <property type="term" value="F:hydrolase activity"/>
    <property type="evidence" value="ECO:0007669"/>
    <property type="project" value="UniProtKB-KW"/>
</dbReference>
<dbReference type="SMART" id="SM00490">
    <property type="entry name" value="HELICc"/>
    <property type="match status" value="1"/>
</dbReference>
<dbReference type="PROSITE" id="PS51194">
    <property type="entry name" value="HELICASE_CTER"/>
    <property type="match status" value="1"/>
</dbReference>
<dbReference type="Proteomes" id="UP000245383">
    <property type="component" value="Unassembled WGS sequence"/>
</dbReference>
<proteinExistence type="inferred from homology"/>
<dbReference type="EMBL" id="MBFR01000082">
    <property type="protein sequence ID" value="PVU94618.1"/>
    <property type="molecule type" value="Genomic_DNA"/>
</dbReference>
<dbReference type="InterPro" id="IPR014001">
    <property type="entry name" value="Helicase_ATP-bd"/>
</dbReference>
<dbReference type="SUPFAM" id="SSF52540">
    <property type="entry name" value="P-loop containing nucleoside triphosphate hydrolases"/>
    <property type="match status" value="1"/>
</dbReference>
<dbReference type="Pfam" id="PF00270">
    <property type="entry name" value="DEAD"/>
    <property type="match status" value="1"/>
</dbReference>
<dbReference type="PANTHER" id="PTHR24031">
    <property type="entry name" value="RNA HELICASE"/>
    <property type="match status" value="1"/>
</dbReference>
<evidence type="ECO:0000313" key="10">
    <source>
        <dbReference type="EMBL" id="PVU94618.1"/>
    </source>
</evidence>
<evidence type="ECO:0000259" key="8">
    <source>
        <dbReference type="PROSITE" id="PS51192"/>
    </source>
</evidence>
<dbReference type="GO" id="GO:0003723">
    <property type="term" value="F:RNA binding"/>
    <property type="evidence" value="ECO:0007669"/>
    <property type="project" value="UniProtKB-UniRule"/>
</dbReference>
<evidence type="ECO:0000256" key="3">
    <source>
        <dbReference type="ARBA" id="ARBA00022806"/>
    </source>
</evidence>
<evidence type="ECO:0000259" key="9">
    <source>
        <dbReference type="PROSITE" id="PS51194"/>
    </source>
</evidence>
<evidence type="ECO:0000256" key="1">
    <source>
        <dbReference type="ARBA" id="ARBA00022741"/>
    </source>
</evidence>
<gene>
    <name evidence="10" type="ORF">BB561_002405</name>
</gene>
<dbReference type="InterPro" id="IPR027417">
    <property type="entry name" value="P-loop_NTPase"/>
</dbReference>
<keyword evidence="2 6" id="KW-0378">Hydrolase</keyword>
<evidence type="ECO:0000256" key="7">
    <source>
        <dbReference type="RuleBase" id="RU365068"/>
    </source>
</evidence>